<dbReference type="SUPFAM" id="SSF47413">
    <property type="entry name" value="lambda repressor-like DNA-binding domains"/>
    <property type="match status" value="1"/>
</dbReference>
<dbReference type="Pfam" id="PF13560">
    <property type="entry name" value="HTH_31"/>
    <property type="match status" value="1"/>
</dbReference>
<dbReference type="InterPro" id="IPR041413">
    <property type="entry name" value="MLTR_LBD"/>
</dbReference>
<protein>
    <submittedName>
        <fullName evidence="2">Helix-turn-helix domain-containing protein</fullName>
    </submittedName>
</protein>
<dbReference type="PANTHER" id="PTHR35010">
    <property type="entry name" value="BLL4672 PROTEIN-RELATED"/>
    <property type="match status" value="1"/>
</dbReference>
<dbReference type="Pfam" id="PF17765">
    <property type="entry name" value="MLTR_LBD"/>
    <property type="match status" value="1"/>
</dbReference>
<evidence type="ECO:0000259" key="1">
    <source>
        <dbReference type="PROSITE" id="PS50943"/>
    </source>
</evidence>
<accession>A0ABV8U080</accession>
<dbReference type="InterPro" id="IPR001387">
    <property type="entry name" value="Cro/C1-type_HTH"/>
</dbReference>
<organism evidence="2 3">
    <name type="scientific">Salininema proteolyticum</name>
    <dbReference type="NCBI Taxonomy" id="1607685"/>
    <lineage>
        <taxon>Bacteria</taxon>
        <taxon>Bacillati</taxon>
        <taxon>Actinomycetota</taxon>
        <taxon>Actinomycetes</taxon>
        <taxon>Glycomycetales</taxon>
        <taxon>Glycomycetaceae</taxon>
        <taxon>Salininema</taxon>
    </lineage>
</organism>
<gene>
    <name evidence="2" type="ORF">ACFPET_13440</name>
</gene>
<dbReference type="RefSeq" id="WP_380621854.1">
    <property type="nucleotide sequence ID" value="NZ_JBHSDK010000016.1"/>
</dbReference>
<dbReference type="PANTHER" id="PTHR35010:SF2">
    <property type="entry name" value="BLL4672 PROTEIN"/>
    <property type="match status" value="1"/>
</dbReference>
<reference evidence="3" key="1">
    <citation type="journal article" date="2019" name="Int. J. Syst. Evol. Microbiol.">
        <title>The Global Catalogue of Microorganisms (GCM) 10K type strain sequencing project: providing services to taxonomists for standard genome sequencing and annotation.</title>
        <authorList>
            <consortium name="The Broad Institute Genomics Platform"/>
            <consortium name="The Broad Institute Genome Sequencing Center for Infectious Disease"/>
            <person name="Wu L."/>
            <person name="Ma J."/>
        </authorList>
    </citation>
    <scope>NUCLEOTIDE SEQUENCE [LARGE SCALE GENOMIC DNA]</scope>
    <source>
        <strain evidence="3">IBRC-M 10908</strain>
    </source>
</reference>
<dbReference type="SMART" id="SM00530">
    <property type="entry name" value="HTH_XRE"/>
    <property type="match status" value="1"/>
</dbReference>
<evidence type="ECO:0000313" key="2">
    <source>
        <dbReference type="EMBL" id="MFC4336205.1"/>
    </source>
</evidence>
<dbReference type="EMBL" id="JBHSDK010000016">
    <property type="protein sequence ID" value="MFC4336205.1"/>
    <property type="molecule type" value="Genomic_DNA"/>
</dbReference>
<feature type="domain" description="HTH cro/C1-type" evidence="1">
    <location>
        <begin position="30"/>
        <end position="83"/>
    </location>
</feature>
<evidence type="ECO:0000313" key="3">
    <source>
        <dbReference type="Proteomes" id="UP001595823"/>
    </source>
</evidence>
<sequence length="335" mass="37270">MDNAASTAEFLTSRRARLGPAETGLADDGRQRRVPGLKRDEVARLAHISTEYYTRLEQGRARNPSPEVVAGLVKALGLNHSERAYLEHLLKGGSAAEWRPAQRVRKGMALMMDSLSAVPAFIVGRRLDVLEQNALSREVMGDIRAAPPADRNLARYCLLDPSARERIRDWERIAAETVAVLRYETGLRPDDRALAALVGDLREGCPEFAGWWDDHAVLRRTHGRKYYRHAEVGDLDFHYESFEAPGDADQTLCVYNAEPGSATAERLAFLRMKLEAGERGAVWSGAGRDGFRPMRSLRPRPGFGGGSARPGIDLCIPLWQKEKQLDDRLDGSVRT</sequence>
<dbReference type="CDD" id="cd00093">
    <property type="entry name" value="HTH_XRE"/>
    <property type="match status" value="1"/>
</dbReference>
<dbReference type="Gene3D" id="1.10.260.40">
    <property type="entry name" value="lambda repressor-like DNA-binding domains"/>
    <property type="match status" value="1"/>
</dbReference>
<keyword evidence="3" id="KW-1185">Reference proteome</keyword>
<dbReference type="Gene3D" id="3.30.450.180">
    <property type="match status" value="1"/>
</dbReference>
<dbReference type="Proteomes" id="UP001595823">
    <property type="component" value="Unassembled WGS sequence"/>
</dbReference>
<comment type="caution">
    <text evidence="2">The sequence shown here is derived from an EMBL/GenBank/DDBJ whole genome shotgun (WGS) entry which is preliminary data.</text>
</comment>
<dbReference type="InterPro" id="IPR010982">
    <property type="entry name" value="Lambda_DNA-bd_dom_sf"/>
</dbReference>
<dbReference type="PROSITE" id="PS50943">
    <property type="entry name" value="HTH_CROC1"/>
    <property type="match status" value="1"/>
</dbReference>
<proteinExistence type="predicted"/>
<name>A0ABV8U080_9ACTN</name>